<comment type="cofactor">
    <cofactor evidence="2">
        <name>[4Fe-4S] cluster</name>
        <dbReference type="ChEBI" id="CHEBI:49883"/>
    </cofactor>
</comment>
<keyword evidence="20" id="KW-1185">Reference proteome</keyword>
<evidence type="ECO:0000256" key="4">
    <source>
        <dbReference type="ARBA" id="ARBA00008484"/>
    </source>
</evidence>
<evidence type="ECO:0000256" key="5">
    <source>
        <dbReference type="ARBA" id="ARBA00009862"/>
    </source>
</evidence>
<comment type="similarity">
    <text evidence="5">In the N-terminal section; belongs to the radical SAM superfamily. MoaA family.</text>
</comment>
<dbReference type="InterPro" id="IPR036522">
    <property type="entry name" value="MoaC_sf"/>
</dbReference>
<evidence type="ECO:0000256" key="12">
    <source>
        <dbReference type="ARBA" id="ARBA00023128"/>
    </source>
</evidence>
<reference evidence="19" key="1">
    <citation type="submission" date="2023-07" db="EMBL/GenBank/DDBJ databases">
        <title>Black Yeasts Isolated from many extreme environments.</title>
        <authorList>
            <person name="Coleine C."/>
            <person name="Stajich J.E."/>
            <person name="Selbmann L."/>
        </authorList>
    </citation>
    <scope>NUCLEOTIDE SEQUENCE</scope>
    <source>
        <strain evidence="19">CCFEE 5485</strain>
    </source>
</reference>
<organism evidence="19 20">
    <name type="scientific">Recurvomyces mirabilis</name>
    <dbReference type="NCBI Taxonomy" id="574656"/>
    <lineage>
        <taxon>Eukaryota</taxon>
        <taxon>Fungi</taxon>
        <taxon>Dikarya</taxon>
        <taxon>Ascomycota</taxon>
        <taxon>Pezizomycotina</taxon>
        <taxon>Dothideomycetes</taxon>
        <taxon>Dothideomycetidae</taxon>
        <taxon>Mycosphaerellales</taxon>
        <taxon>Teratosphaeriaceae</taxon>
        <taxon>Recurvomyces</taxon>
    </lineage>
</organism>
<comment type="catalytic activity">
    <reaction evidence="16">
        <text>GTP + AH2 + S-adenosyl-L-methionine = (8S)-3',8-cyclo-7,8-dihydroguanosine 5'-triphosphate + 5'-deoxyadenosine + L-methionine + A + H(+)</text>
        <dbReference type="Rhea" id="RHEA:49576"/>
        <dbReference type="ChEBI" id="CHEBI:13193"/>
        <dbReference type="ChEBI" id="CHEBI:15378"/>
        <dbReference type="ChEBI" id="CHEBI:17319"/>
        <dbReference type="ChEBI" id="CHEBI:17499"/>
        <dbReference type="ChEBI" id="CHEBI:37565"/>
        <dbReference type="ChEBI" id="CHEBI:57844"/>
        <dbReference type="ChEBI" id="CHEBI:59789"/>
        <dbReference type="ChEBI" id="CHEBI:131766"/>
        <dbReference type="EC" id="4.1.99.22"/>
    </reaction>
</comment>
<dbReference type="GO" id="GO:0061799">
    <property type="term" value="F:cyclic pyranopterin monophosphate synthase activity"/>
    <property type="evidence" value="ECO:0007669"/>
    <property type="project" value="UniProtKB-EC"/>
</dbReference>
<comment type="caution">
    <text evidence="19">The sequence shown here is derived from an EMBL/GenBank/DDBJ whole genome shotgun (WGS) entry which is preliminary data.</text>
</comment>
<keyword evidence="7" id="KW-0949">S-adenosyl-L-methionine</keyword>
<dbReference type="GO" id="GO:0046872">
    <property type="term" value="F:metal ion binding"/>
    <property type="evidence" value="ECO:0007669"/>
    <property type="project" value="UniProtKB-KW"/>
</dbReference>
<dbReference type="SFLD" id="SFLDS00029">
    <property type="entry name" value="Radical_SAM"/>
    <property type="match status" value="1"/>
</dbReference>
<accession>A0AAE0TNV4</accession>
<dbReference type="SFLD" id="SFLDG01383">
    <property type="entry name" value="cyclic_pyranopterin_phosphate"/>
    <property type="match status" value="1"/>
</dbReference>
<evidence type="ECO:0000256" key="15">
    <source>
        <dbReference type="ARBA" id="ARBA00023239"/>
    </source>
</evidence>
<evidence type="ECO:0000256" key="17">
    <source>
        <dbReference type="SAM" id="MobiDB-lite"/>
    </source>
</evidence>
<dbReference type="InterPro" id="IPR013483">
    <property type="entry name" value="MoaA"/>
</dbReference>
<dbReference type="InterPro" id="IPR002820">
    <property type="entry name" value="Mopterin_CF_biosynth-C_dom"/>
</dbReference>
<dbReference type="SUPFAM" id="SSF55040">
    <property type="entry name" value="Molybdenum cofactor biosynthesis protein C, MoaC"/>
    <property type="match status" value="1"/>
</dbReference>
<dbReference type="InterPro" id="IPR013785">
    <property type="entry name" value="Aldolase_TIM"/>
</dbReference>
<dbReference type="PANTHER" id="PTHR22960">
    <property type="entry name" value="MOLYBDOPTERIN COFACTOR SYNTHESIS PROTEIN A"/>
    <property type="match status" value="1"/>
</dbReference>
<gene>
    <name evidence="19" type="ORF">LTR78_009109</name>
</gene>
<feature type="domain" description="Radical SAM core" evidence="18">
    <location>
        <begin position="51"/>
        <end position="270"/>
    </location>
</feature>
<dbReference type="InterPro" id="IPR007197">
    <property type="entry name" value="rSAM"/>
</dbReference>
<dbReference type="SFLD" id="SFLDG01067">
    <property type="entry name" value="SPASM/twitch_domain_containing"/>
    <property type="match status" value="1"/>
</dbReference>
<protein>
    <recommendedName>
        <fullName evidence="18">Radical SAM core domain-containing protein</fullName>
    </recommendedName>
</protein>
<dbReference type="NCBIfam" id="TIGR02666">
    <property type="entry name" value="moaA"/>
    <property type="match status" value="1"/>
</dbReference>
<dbReference type="HAMAP" id="MF_01225_B">
    <property type="entry name" value="MoaA_B"/>
    <property type="match status" value="1"/>
</dbReference>
<keyword evidence="10" id="KW-0408">Iron</keyword>
<comment type="catalytic activity">
    <reaction evidence="1">
        <text>(8S)-3',8-cyclo-7,8-dihydroguanosine 5'-triphosphate = cyclic pyranopterin phosphate + diphosphate</text>
        <dbReference type="Rhea" id="RHEA:49580"/>
        <dbReference type="ChEBI" id="CHEBI:33019"/>
        <dbReference type="ChEBI" id="CHEBI:59648"/>
        <dbReference type="ChEBI" id="CHEBI:131766"/>
        <dbReference type="EC" id="4.6.1.17"/>
    </reaction>
</comment>
<sequence length="876" mass="96803">MTSRSIATAAVEHNEPEPHLPAVPTPPPSNRPARREAIQEAKPFSEFLTDTFARQHDYLRISLTERCNLRCLYCMPEEGIQLQPPNTQLTTAEVFYLSQLFVNQGVNKIRLTGGEPTVRNDIVPLMQRLGSLRSAGLKELALTTNGISLWRKLDAMAEAGLTGVNISLDTLDPFQFQLLTRRQGFDAVMKSINRVQEMNKLGAGIRLKINCVVMRGLNDHQILPFVEMTREQDVEVRFIEYMPFGGNKWSENKMLPYQEMLDIIRTKYPDVGRLQDKKNDTSKTWQVPGFTGRVGFITSMTHNFCSSCNRLRITSDGNLKVCLHGETEVSLRDLLRSDHNGIPMNDDAFDAIRQLELDRRKSSGPSGLRFDGEEGWISKESQLLEVIGQAVKRKKAKHAGIGQLENMRNRPMILIGGADNDNSTPRDGEEKASLESALGFQSLSGLFQEAPKPRYSRPKMREKGKVDFVEVGRSAQAEERANTAPSSSFAQRKMDDDYFQAAEVPSTRAVSSKDEKQQGYRLKFKQIREPHTPGFPGSRTERESSEGRPNLPHKRIDLRHPNPFAIGKRDVRSFDAKDRDDEEAAWGLRESNSDGMTDVDQTHGLARKVADAHEGSSGSDSRTLLAQDAMIRTQTIGSSSQPSRSPKKTKVVKESRAGATPRQMEGVDSASPPTESRLTHLTASGEAHMVDVGAKQATRRVAVAISHVAFSRPAPFQLIFENSNKKGDVLGVARIAGIMAAKRTADLIPLCHPVPITKVEVNVQLVPSSQLPKTLGHRGHNHHGLVTIETVVETSGPTGVEMEALTAASGAALTVYDMCKAVDRSASVQDVRVMYKSGGRSGVHVDAAWANVKGKEWFATRSLELPQKVQEGLGPG</sequence>
<proteinExistence type="inferred from homology"/>
<dbReference type="SMART" id="SM00729">
    <property type="entry name" value="Elp3"/>
    <property type="match status" value="1"/>
</dbReference>
<evidence type="ECO:0000256" key="10">
    <source>
        <dbReference type="ARBA" id="ARBA00023004"/>
    </source>
</evidence>
<evidence type="ECO:0000313" key="19">
    <source>
        <dbReference type="EMBL" id="KAK3670993.1"/>
    </source>
</evidence>
<dbReference type="SUPFAM" id="SSF102114">
    <property type="entry name" value="Radical SAM enzymes"/>
    <property type="match status" value="1"/>
</dbReference>
<feature type="region of interest" description="Disordered" evidence="17">
    <location>
        <begin position="633"/>
        <end position="684"/>
    </location>
</feature>
<keyword evidence="6" id="KW-0004">4Fe-4S</keyword>
<feature type="region of interest" description="Disordered" evidence="17">
    <location>
        <begin position="504"/>
        <end position="578"/>
    </location>
</feature>
<dbReference type="Pfam" id="PF01967">
    <property type="entry name" value="MoaC"/>
    <property type="match status" value="1"/>
</dbReference>
<evidence type="ECO:0000256" key="7">
    <source>
        <dbReference type="ARBA" id="ARBA00022691"/>
    </source>
</evidence>
<dbReference type="NCBIfam" id="TIGR00581">
    <property type="entry name" value="moaC"/>
    <property type="match status" value="1"/>
</dbReference>
<evidence type="ECO:0000256" key="13">
    <source>
        <dbReference type="ARBA" id="ARBA00023134"/>
    </source>
</evidence>
<keyword evidence="9" id="KW-0547">Nucleotide-binding</keyword>
<dbReference type="CDD" id="cd01420">
    <property type="entry name" value="MoaC_PE"/>
    <property type="match status" value="1"/>
</dbReference>
<keyword evidence="15" id="KW-0456">Lyase</keyword>
<name>A0AAE0TNV4_9PEZI</name>
<comment type="pathway">
    <text evidence="3">Cofactor biosynthesis; molybdopterin biosynthesis.</text>
</comment>
<feature type="compositionally biased region" description="Polar residues" evidence="17">
    <location>
        <begin position="671"/>
        <end position="682"/>
    </location>
</feature>
<dbReference type="HAMAP" id="MF_01224_B">
    <property type="entry name" value="MoaC_B"/>
    <property type="match status" value="1"/>
</dbReference>
<keyword evidence="14" id="KW-0501">Molybdenum cofactor biosynthesis</keyword>
<keyword evidence="13" id="KW-0342">GTP-binding</keyword>
<dbReference type="InterPro" id="IPR000385">
    <property type="entry name" value="MoaA_NifB_PqqE_Fe-S-bd_CS"/>
</dbReference>
<dbReference type="EMBL" id="JAUTXT010000048">
    <property type="protein sequence ID" value="KAK3670993.1"/>
    <property type="molecule type" value="Genomic_DNA"/>
</dbReference>
<evidence type="ECO:0000256" key="3">
    <source>
        <dbReference type="ARBA" id="ARBA00005046"/>
    </source>
</evidence>
<dbReference type="GO" id="GO:0051539">
    <property type="term" value="F:4 iron, 4 sulfur cluster binding"/>
    <property type="evidence" value="ECO:0007669"/>
    <property type="project" value="UniProtKB-KW"/>
</dbReference>
<dbReference type="InterPro" id="IPR040064">
    <property type="entry name" value="MoaA-like"/>
</dbReference>
<dbReference type="GO" id="GO:0006777">
    <property type="term" value="P:Mo-molybdopterin cofactor biosynthetic process"/>
    <property type="evidence" value="ECO:0007669"/>
    <property type="project" value="UniProtKB-KW"/>
</dbReference>
<feature type="compositionally biased region" description="Basic and acidic residues" evidence="17">
    <location>
        <begin position="567"/>
        <end position="578"/>
    </location>
</feature>
<dbReference type="AlphaFoldDB" id="A0AAE0TNV4"/>
<evidence type="ECO:0000313" key="20">
    <source>
        <dbReference type="Proteomes" id="UP001274830"/>
    </source>
</evidence>
<evidence type="ECO:0000256" key="8">
    <source>
        <dbReference type="ARBA" id="ARBA00022723"/>
    </source>
</evidence>
<keyword evidence="12" id="KW-0496">Mitochondrion</keyword>
<keyword evidence="11" id="KW-0411">Iron-sulfur</keyword>
<dbReference type="SFLD" id="SFLDG01386">
    <property type="entry name" value="main_SPASM_domain-containing"/>
    <property type="match status" value="1"/>
</dbReference>
<evidence type="ECO:0000259" key="18">
    <source>
        <dbReference type="PROSITE" id="PS51918"/>
    </source>
</evidence>
<feature type="compositionally biased region" description="Pro residues" evidence="17">
    <location>
        <begin position="19"/>
        <end position="30"/>
    </location>
</feature>
<dbReference type="GO" id="GO:0061798">
    <property type="term" value="F:GTP 3',8'-cyclase activity"/>
    <property type="evidence" value="ECO:0007669"/>
    <property type="project" value="UniProtKB-EC"/>
</dbReference>
<dbReference type="NCBIfam" id="NF006870">
    <property type="entry name" value="PRK09364.1"/>
    <property type="match status" value="1"/>
</dbReference>
<keyword evidence="8" id="KW-0479">Metal-binding</keyword>
<evidence type="ECO:0000256" key="14">
    <source>
        <dbReference type="ARBA" id="ARBA00023150"/>
    </source>
</evidence>
<feature type="compositionally biased region" description="Polar residues" evidence="17">
    <location>
        <begin position="633"/>
        <end position="644"/>
    </location>
</feature>
<dbReference type="GO" id="GO:0005525">
    <property type="term" value="F:GTP binding"/>
    <property type="evidence" value="ECO:0007669"/>
    <property type="project" value="UniProtKB-KW"/>
</dbReference>
<dbReference type="Gene3D" id="3.30.70.640">
    <property type="entry name" value="Molybdopterin cofactor biosynthesis C (MoaC) domain"/>
    <property type="match status" value="1"/>
</dbReference>
<dbReference type="PROSITE" id="PS01305">
    <property type="entry name" value="MOAA_NIFB_PQQE"/>
    <property type="match status" value="1"/>
</dbReference>
<dbReference type="Proteomes" id="UP001274830">
    <property type="component" value="Unassembled WGS sequence"/>
</dbReference>
<dbReference type="InterPro" id="IPR058240">
    <property type="entry name" value="rSAM_sf"/>
</dbReference>
<feature type="region of interest" description="Disordered" evidence="17">
    <location>
        <begin position="1"/>
        <end position="35"/>
    </location>
</feature>
<dbReference type="Pfam" id="PF04055">
    <property type="entry name" value="Radical_SAM"/>
    <property type="match status" value="1"/>
</dbReference>
<dbReference type="InterPro" id="IPR006638">
    <property type="entry name" value="Elp3/MiaA/NifB-like_rSAM"/>
</dbReference>
<evidence type="ECO:0000256" key="1">
    <source>
        <dbReference type="ARBA" id="ARBA00001637"/>
    </source>
</evidence>
<dbReference type="InterPro" id="IPR047594">
    <property type="entry name" value="MoaC_bact/euk"/>
</dbReference>
<dbReference type="Pfam" id="PF06463">
    <property type="entry name" value="Mob_synth_C"/>
    <property type="match status" value="1"/>
</dbReference>
<comment type="similarity">
    <text evidence="4">In the C-terminal section; belongs to the MoaC family.</text>
</comment>
<dbReference type="CDD" id="cd21117">
    <property type="entry name" value="Twitch_MoaA"/>
    <property type="match status" value="1"/>
</dbReference>
<dbReference type="InterPro" id="IPR050105">
    <property type="entry name" value="MoCo_biosynth_MoaA/MoaC"/>
</dbReference>
<dbReference type="CDD" id="cd01335">
    <property type="entry name" value="Radical_SAM"/>
    <property type="match status" value="1"/>
</dbReference>
<evidence type="ECO:0000256" key="9">
    <source>
        <dbReference type="ARBA" id="ARBA00022741"/>
    </source>
</evidence>
<dbReference type="PANTHER" id="PTHR22960:SF0">
    <property type="entry name" value="MOLYBDENUM COFACTOR BIOSYNTHESIS PROTEIN 1"/>
    <property type="match status" value="1"/>
</dbReference>
<dbReference type="InterPro" id="IPR010505">
    <property type="entry name" value="MoaA_twitch"/>
</dbReference>
<dbReference type="InterPro" id="IPR023045">
    <property type="entry name" value="MoaC"/>
</dbReference>
<dbReference type="Gene3D" id="3.20.20.70">
    <property type="entry name" value="Aldolase class I"/>
    <property type="match status" value="1"/>
</dbReference>
<evidence type="ECO:0000256" key="2">
    <source>
        <dbReference type="ARBA" id="ARBA00001966"/>
    </source>
</evidence>
<evidence type="ECO:0000256" key="16">
    <source>
        <dbReference type="ARBA" id="ARBA00048697"/>
    </source>
</evidence>
<dbReference type="PROSITE" id="PS51918">
    <property type="entry name" value="RADICAL_SAM"/>
    <property type="match status" value="1"/>
</dbReference>
<evidence type="ECO:0000256" key="11">
    <source>
        <dbReference type="ARBA" id="ARBA00023014"/>
    </source>
</evidence>
<evidence type="ECO:0000256" key="6">
    <source>
        <dbReference type="ARBA" id="ARBA00022485"/>
    </source>
</evidence>